<protein>
    <submittedName>
        <fullName evidence="1">Uncharacterized protein</fullName>
    </submittedName>
</protein>
<gene>
    <name evidence="1" type="ORF">GCM10009114_30850</name>
</gene>
<evidence type="ECO:0000313" key="2">
    <source>
        <dbReference type="Proteomes" id="UP001500359"/>
    </source>
</evidence>
<proteinExistence type="predicted"/>
<organism evidence="1 2">
    <name type="scientific">Aliiglaciecola litoralis</name>
    <dbReference type="NCBI Taxonomy" id="582857"/>
    <lineage>
        <taxon>Bacteria</taxon>
        <taxon>Pseudomonadati</taxon>
        <taxon>Pseudomonadota</taxon>
        <taxon>Gammaproteobacteria</taxon>
        <taxon>Alteromonadales</taxon>
        <taxon>Alteromonadaceae</taxon>
        <taxon>Aliiglaciecola</taxon>
    </lineage>
</organism>
<reference evidence="1 2" key="1">
    <citation type="journal article" date="2019" name="Int. J. Syst. Evol. Microbiol.">
        <title>The Global Catalogue of Microorganisms (GCM) 10K type strain sequencing project: providing services to taxonomists for standard genome sequencing and annotation.</title>
        <authorList>
            <consortium name="The Broad Institute Genomics Platform"/>
            <consortium name="The Broad Institute Genome Sequencing Center for Infectious Disease"/>
            <person name="Wu L."/>
            <person name="Ma J."/>
        </authorList>
    </citation>
    <scope>NUCLEOTIDE SEQUENCE [LARGE SCALE GENOMIC DNA]</scope>
    <source>
        <strain evidence="1 2">JCM 15896</strain>
    </source>
</reference>
<name>A0ABN1LQD2_9ALTE</name>
<keyword evidence="2" id="KW-1185">Reference proteome</keyword>
<comment type="caution">
    <text evidence="1">The sequence shown here is derived from an EMBL/GenBank/DDBJ whole genome shotgun (WGS) entry which is preliminary data.</text>
</comment>
<dbReference type="Proteomes" id="UP001500359">
    <property type="component" value="Unassembled WGS sequence"/>
</dbReference>
<accession>A0ABN1LQD2</accession>
<dbReference type="EMBL" id="BAAAFD010000010">
    <property type="protein sequence ID" value="GAA0859017.1"/>
    <property type="molecule type" value="Genomic_DNA"/>
</dbReference>
<evidence type="ECO:0000313" key="1">
    <source>
        <dbReference type="EMBL" id="GAA0859017.1"/>
    </source>
</evidence>
<sequence length="59" mass="6405">MLVCQYINPVKATGKSDTNPNEVLSARKSKTLDNANVAMVINAPYFLVLDKAIKTPPSI</sequence>